<evidence type="ECO:0000259" key="7">
    <source>
        <dbReference type="Pfam" id="PF02771"/>
    </source>
</evidence>
<dbReference type="GO" id="GO:0050660">
    <property type="term" value="F:flavin adenine dinucleotide binding"/>
    <property type="evidence" value="ECO:0007669"/>
    <property type="project" value="InterPro"/>
</dbReference>
<dbReference type="AlphaFoldDB" id="A0A382LR66"/>
<evidence type="ECO:0000259" key="6">
    <source>
        <dbReference type="Pfam" id="PF02770"/>
    </source>
</evidence>
<feature type="domain" description="Acyl-CoA oxidase/dehydrogenase middle" evidence="6">
    <location>
        <begin position="128"/>
        <end position="229"/>
    </location>
</feature>
<dbReference type="InterPro" id="IPR036250">
    <property type="entry name" value="AcylCo_DH-like_C"/>
</dbReference>
<evidence type="ECO:0000256" key="2">
    <source>
        <dbReference type="ARBA" id="ARBA00009347"/>
    </source>
</evidence>
<keyword evidence="3" id="KW-0285">Flavoprotein</keyword>
<dbReference type="PANTHER" id="PTHR43884">
    <property type="entry name" value="ACYL-COA DEHYDROGENASE"/>
    <property type="match status" value="1"/>
</dbReference>
<protein>
    <recommendedName>
        <fullName evidence="9">Acyl-CoA dehydrogenase/oxidase C-terminal domain-containing protein</fullName>
    </recommendedName>
</protein>
<dbReference type="Pfam" id="PF00441">
    <property type="entry name" value="Acyl-CoA_dh_1"/>
    <property type="match status" value="1"/>
</dbReference>
<dbReference type="SUPFAM" id="SSF47203">
    <property type="entry name" value="Acyl-CoA dehydrogenase C-terminal domain-like"/>
    <property type="match status" value="1"/>
</dbReference>
<keyword evidence="4" id="KW-0274">FAD</keyword>
<dbReference type="Gene3D" id="2.40.110.10">
    <property type="entry name" value="Butyryl-CoA Dehydrogenase, subunit A, domain 2"/>
    <property type="match status" value="1"/>
</dbReference>
<comment type="similarity">
    <text evidence="2">Belongs to the acyl-CoA dehydrogenase family.</text>
</comment>
<name>A0A382LR66_9ZZZZ</name>
<evidence type="ECO:0000256" key="3">
    <source>
        <dbReference type="ARBA" id="ARBA00022630"/>
    </source>
</evidence>
<organism evidence="8">
    <name type="scientific">marine metagenome</name>
    <dbReference type="NCBI Taxonomy" id="408172"/>
    <lineage>
        <taxon>unclassified sequences</taxon>
        <taxon>metagenomes</taxon>
        <taxon>ecological metagenomes</taxon>
    </lineage>
</organism>
<comment type="cofactor">
    <cofactor evidence="1">
        <name>FAD</name>
        <dbReference type="ChEBI" id="CHEBI:57692"/>
    </cofactor>
</comment>
<dbReference type="Gene3D" id="1.20.140.10">
    <property type="entry name" value="Butyryl-CoA Dehydrogenase, subunit A, domain 3"/>
    <property type="match status" value="1"/>
</dbReference>
<dbReference type="InterPro" id="IPR006091">
    <property type="entry name" value="Acyl-CoA_Oxase/DH_mid-dom"/>
</dbReference>
<evidence type="ECO:0000313" key="8">
    <source>
        <dbReference type="EMBL" id="SVC38903.1"/>
    </source>
</evidence>
<dbReference type="InterPro" id="IPR046373">
    <property type="entry name" value="Acyl-CoA_Oxase/DH_mid-dom_sf"/>
</dbReference>
<evidence type="ECO:0000256" key="1">
    <source>
        <dbReference type="ARBA" id="ARBA00001974"/>
    </source>
</evidence>
<sequence length="354" mass="39017">MHEIFIQTEEQRAILDTVSRFVDDEIRPRSAELDANQDPEESFSWEIIEAADKLGLRTMTLSEDHGGLGAGSLTTAMVVEELAKGDLGISVVLAQTLKLAQIMEKALNDEQKERVLDKFIGDPRCCLAIGITEPDNASNYFLPYPSSFRTTAEKSEGGWIVNGMKHFISNGNRSGFYLLFVQTEKGVGLAEGSTCFLLERDRDGFTIGHVHDKMGERLANNAELVFQDCFIPDENVVGEVGKGFSVLAKFFPQSNAYAGASITGVAEACYAKAEEWAKIRVQGGKPLIEHDGIRAQLAEMRMLIDASRSYIHRACWLADNQEHGWDKTLGALPKAMASQAAWKIATWTLEIHGG</sequence>
<dbReference type="InterPro" id="IPR009100">
    <property type="entry name" value="AcylCoA_DH/oxidase_NM_dom_sf"/>
</dbReference>
<dbReference type="Pfam" id="PF02770">
    <property type="entry name" value="Acyl-CoA_dh_M"/>
    <property type="match status" value="1"/>
</dbReference>
<feature type="domain" description="Acyl-CoA dehydrogenase/oxidase N-terminal" evidence="7">
    <location>
        <begin position="8"/>
        <end position="120"/>
    </location>
</feature>
<feature type="domain" description="Acyl-CoA dehydrogenase/oxidase C-terminal" evidence="5">
    <location>
        <begin position="241"/>
        <end position="354"/>
    </location>
</feature>
<gene>
    <name evidence="8" type="ORF">METZ01_LOCUS291757</name>
</gene>
<dbReference type="Gene3D" id="1.10.540.10">
    <property type="entry name" value="Acyl-CoA dehydrogenase/oxidase, N-terminal domain"/>
    <property type="match status" value="1"/>
</dbReference>
<dbReference type="EMBL" id="UINC01088563">
    <property type="protein sequence ID" value="SVC38903.1"/>
    <property type="molecule type" value="Genomic_DNA"/>
</dbReference>
<reference evidence="8" key="1">
    <citation type="submission" date="2018-05" db="EMBL/GenBank/DDBJ databases">
        <authorList>
            <person name="Lanie J.A."/>
            <person name="Ng W.-L."/>
            <person name="Kazmierczak K.M."/>
            <person name="Andrzejewski T.M."/>
            <person name="Davidsen T.M."/>
            <person name="Wayne K.J."/>
            <person name="Tettelin H."/>
            <person name="Glass J.I."/>
            <person name="Rusch D."/>
            <person name="Podicherti R."/>
            <person name="Tsui H.-C.T."/>
            <person name="Winkler M.E."/>
        </authorList>
    </citation>
    <scope>NUCLEOTIDE SEQUENCE</scope>
</reference>
<dbReference type="InterPro" id="IPR009075">
    <property type="entry name" value="AcylCo_DH/oxidase_C"/>
</dbReference>
<evidence type="ECO:0008006" key="9">
    <source>
        <dbReference type="Google" id="ProtNLM"/>
    </source>
</evidence>
<proteinExistence type="inferred from homology"/>
<dbReference type="SUPFAM" id="SSF56645">
    <property type="entry name" value="Acyl-CoA dehydrogenase NM domain-like"/>
    <property type="match status" value="1"/>
</dbReference>
<feature type="non-terminal residue" evidence="8">
    <location>
        <position position="354"/>
    </location>
</feature>
<dbReference type="InterPro" id="IPR037069">
    <property type="entry name" value="AcylCoA_DH/ox_N_sf"/>
</dbReference>
<dbReference type="GO" id="GO:0003995">
    <property type="term" value="F:acyl-CoA dehydrogenase activity"/>
    <property type="evidence" value="ECO:0007669"/>
    <property type="project" value="TreeGrafter"/>
</dbReference>
<dbReference type="Pfam" id="PF02771">
    <property type="entry name" value="Acyl-CoA_dh_N"/>
    <property type="match status" value="1"/>
</dbReference>
<accession>A0A382LR66</accession>
<evidence type="ECO:0000256" key="4">
    <source>
        <dbReference type="ARBA" id="ARBA00022827"/>
    </source>
</evidence>
<evidence type="ECO:0000259" key="5">
    <source>
        <dbReference type="Pfam" id="PF00441"/>
    </source>
</evidence>
<dbReference type="PANTHER" id="PTHR43884:SF12">
    <property type="entry name" value="ISOVALERYL-COA DEHYDROGENASE, MITOCHONDRIAL-RELATED"/>
    <property type="match status" value="1"/>
</dbReference>
<dbReference type="InterPro" id="IPR013786">
    <property type="entry name" value="AcylCoA_DH/ox_N"/>
</dbReference>